<dbReference type="InterPro" id="IPR016064">
    <property type="entry name" value="NAD/diacylglycerol_kinase_sf"/>
</dbReference>
<gene>
    <name evidence="6" type="ORF">KUCA_T00001365001</name>
</gene>
<keyword evidence="3" id="KW-0418">Kinase</keyword>
<dbReference type="HOGENOM" id="CLU_013399_0_2_1"/>
<dbReference type="SMART" id="SM00046">
    <property type="entry name" value="DAGKc"/>
    <property type="match status" value="1"/>
</dbReference>
<dbReference type="EMBL" id="HG793126">
    <property type="protein sequence ID" value="CDK25396.1"/>
    <property type="molecule type" value="Genomic_DNA"/>
</dbReference>
<dbReference type="Pfam" id="PF24321">
    <property type="entry name" value="DUF7493"/>
    <property type="match status" value="1"/>
</dbReference>
<dbReference type="SUPFAM" id="SSF111331">
    <property type="entry name" value="NAD kinase/diacylglycerol kinase-like"/>
    <property type="match status" value="1"/>
</dbReference>
<dbReference type="PROSITE" id="PS50146">
    <property type="entry name" value="DAGK"/>
    <property type="match status" value="1"/>
</dbReference>
<accession>W6MHE7</accession>
<evidence type="ECO:0000259" key="5">
    <source>
        <dbReference type="PROSITE" id="PS50146"/>
    </source>
</evidence>
<dbReference type="InterPro" id="IPR050187">
    <property type="entry name" value="Lipid_Phosphate_FormReg"/>
</dbReference>
<proteinExistence type="predicted"/>
<dbReference type="GO" id="GO:0001727">
    <property type="term" value="F:lipid kinase activity"/>
    <property type="evidence" value="ECO:0007669"/>
    <property type="project" value="TreeGrafter"/>
</dbReference>
<dbReference type="GeneID" id="34518796"/>
<dbReference type="InterPro" id="IPR001206">
    <property type="entry name" value="Diacylglycerol_kinase_cat_dom"/>
</dbReference>
<dbReference type="Pfam" id="PF19279">
    <property type="entry name" value="YegS_C"/>
    <property type="match status" value="1"/>
</dbReference>
<dbReference type="OrthoDB" id="3853857at2759"/>
<dbReference type="GO" id="GO:0005737">
    <property type="term" value="C:cytoplasm"/>
    <property type="evidence" value="ECO:0007669"/>
    <property type="project" value="TreeGrafter"/>
</dbReference>
<evidence type="ECO:0000256" key="1">
    <source>
        <dbReference type="ARBA" id="ARBA00022679"/>
    </source>
</evidence>
<dbReference type="InterPro" id="IPR017438">
    <property type="entry name" value="ATP-NAD_kinase_N"/>
</dbReference>
<protein>
    <recommendedName>
        <fullName evidence="5">DAGKc domain-containing protein</fullName>
    </recommendedName>
</protein>
<feature type="domain" description="DAGKc" evidence="5">
    <location>
        <begin position="120"/>
        <end position="259"/>
    </location>
</feature>
<evidence type="ECO:0000313" key="6">
    <source>
        <dbReference type="EMBL" id="CDK25396.1"/>
    </source>
</evidence>
<dbReference type="AlphaFoldDB" id="W6MHE7"/>
<dbReference type="InterPro" id="IPR055916">
    <property type="entry name" value="DUF7493"/>
</dbReference>
<evidence type="ECO:0000313" key="7">
    <source>
        <dbReference type="Proteomes" id="UP000019384"/>
    </source>
</evidence>
<keyword evidence="1" id="KW-0808">Transferase</keyword>
<dbReference type="Gene3D" id="3.40.50.10330">
    <property type="entry name" value="Probable inorganic polyphosphate/atp-NAD kinase, domain 1"/>
    <property type="match status" value="1"/>
</dbReference>
<dbReference type="Pfam" id="PF00781">
    <property type="entry name" value="DAGK_cat"/>
    <property type="match status" value="1"/>
</dbReference>
<organism evidence="6 7">
    <name type="scientific">Kuraishia capsulata CBS 1993</name>
    <dbReference type="NCBI Taxonomy" id="1382522"/>
    <lineage>
        <taxon>Eukaryota</taxon>
        <taxon>Fungi</taxon>
        <taxon>Dikarya</taxon>
        <taxon>Ascomycota</taxon>
        <taxon>Saccharomycotina</taxon>
        <taxon>Pichiomycetes</taxon>
        <taxon>Pichiales</taxon>
        <taxon>Pichiaceae</taxon>
        <taxon>Kuraishia</taxon>
    </lineage>
</organism>
<dbReference type="PANTHER" id="PTHR12358:SF31">
    <property type="entry name" value="ACYLGLYCEROL KINASE, MITOCHONDRIAL"/>
    <property type="match status" value="1"/>
</dbReference>
<dbReference type="RefSeq" id="XP_022457408.1">
    <property type="nucleotide sequence ID" value="XM_022603536.1"/>
</dbReference>
<evidence type="ECO:0000256" key="2">
    <source>
        <dbReference type="ARBA" id="ARBA00022741"/>
    </source>
</evidence>
<keyword evidence="4" id="KW-0067">ATP-binding</keyword>
<dbReference type="InterPro" id="IPR045540">
    <property type="entry name" value="YegS/DAGK_C"/>
</dbReference>
<dbReference type="STRING" id="1382522.W6MHE7"/>
<keyword evidence="7" id="KW-1185">Reference proteome</keyword>
<dbReference type="GO" id="GO:0046512">
    <property type="term" value="P:sphingosine biosynthetic process"/>
    <property type="evidence" value="ECO:0007669"/>
    <property type="project" value="TreeGrafter"/>
</dbReference>
<dbReference type="Gene3D" id="2.60.200.40">
    <property type="match status" value="1"/>
</dbReference>
<dbReference type="GO" id="GO:0005524">
    <property type="term" value="F:ATP binding"/>
    <property type="evidence" value="ECO:0007669"/>
    <property type="project" value="UniProtKB-KW"/>
</dbReference>
<sequence>MSSPSFSESAEFLRQATRATLSDTGVLTKGQTVPTSSSSLSCCAAGAPGGSSINIMPYENILWAKRVSEDSNDIEITYATERGKRLIPATTVLDIDNEYGQESADAVVEKIMKKAYPHSKPGMSVLIILNPHGGQGKALNLYLKECKPILEAANCRIEVLKTTYHQHAIDIGREIDIAKYDMIACCSGDGIPYEIINGLYQREDRVEAFNKLIVTQLPCGSGNALSISCHGTMEPSYATLSALKSQIVTTDLMAVTQGEGTDQTTRLSFLSQTYGIIADGDIRTEWMRFMGPVRFDIGVAIQVFSNSKYPCEIYVKYVAKDKSDLSRFYQEHSKLQYTHSHTGLDEGDFVLKCPGLEDPVPSDWEPIDPKLTANLAIFYTGKMPYIAKGTNFFPAALPNDGTMDMVVTDSRTNVLTTAEALLSLDKGTHVWNSEIQHSKITAYRIIPHPLRHTQFSVDGEPFSTQPLQAEVLPAILKTVMKNGSFTETGFSKYV</sequence>
<evidence type="ECO:0000256" key="4">
    <source>
        <dbReference type="ARBA" id="ARBA00022840"/>
    </source>
</evidence>
<dbReference type="Proteomes" id="UP000019384">
    <property type="component" value="Unassembled WGS sequence"/>
</dbReference>
<reference evidence="6" key="2">
    <citation type="submission" date="2014-02" db="EMBL/GenBank/DDBJ databases">
        <title>Complete DNA sequence of /Kuraishia capsulata/ illustrates novel genomic features among budding yeasts (/Saccharomycotina/).</title>
        <authorList>
            <person name="Morales L."/>
            <person name="Noel B."/>
            <person name="Porcel B."/>
            <person name="Marcet-Houben M."/>
            <person name="Hullo M-F."/>
            <person name="Sacerdot C."/>
            <person name="Tekaia F."/>
            <person name="Leh-Louis V."/>
            <person name="Despons L."/>
            <person name="Khanna V."/>
            <person name="Aury J-M."/>
            <person name="Barbe V."/>
            <person name="Couloux A."/>
            <person name="Labadie K."/>
            <person name="Pelletier E."/>
            <person name="Souciet J-L."/>
            <person name="Boekhout T."/>
            <person name="Gabaldon T."/>
            <person name="Wincker P."/>
            <person name="Dujon B."/>
        </authorList>
    </citation>
    <scope>NUCLEOTIDE SEQUENCE</scope>
    <source>
        <strain evidence="6">CBS 1993</strain>
    </source>
</reference>
<reference evidence="6" key="1">
    <citation type="submission" date="2013-12" db="EMBL/GenBank/DDBJ databases">
        <authorList>
            <person name="Genoscope - CEA"/>
        </authorList>
    </citation>
    <scope>NUCLEOTIDE SEQUENCE</scope>
    <source>
        <strain evidence="6">CBS 1993</strain>
    </source>
</reference>
<keyword evidence="2" id="KW-0547">Nucleotide-binding</keyword>
<dbReference type="GO" id="GO:0016020">
    <property type="term" value="C:membrane"/>
    <property type="evidence" value="ECO:0007669"/>
    <property type="project" value="TreeGrafter"/>
</dbReference>
<evidence type="ECO:0000256" key="3">
    <source>
        <dbReference type="ARBA" id="ARBA00022777"/>
    </source>
</evidence>
<name>W6MHE7_9ASCO</name>
<dbReference type="PANTHER" id="PTHR12358">
    <property type="entry name" value="SPHINGOSINE KINASE"/>
    <property type="match status" value="1"/>
</dbReference>